<dbReference type="RefSeq" id="WP_103703380.1">
    <property type="nucleotide sequence ID" value="NZ_PQGA01000002.1"/>
</dbReference>
<evidence type="ECO:0000313" key="4">
    <source>
        <dbReference type="EMBL" id="POR54850.1"/>
    </source>
</evidence>
<evidence type="ECO:0000256" key="3">
    <source>
        <dbReference type="RuleBase" id="RU000363"/>
    </source>
</evidence>
<dbReference type="NCBIfam" id="NF004824">
    <property type="entry name" value="PRK06180.1"/>
    <property type="match status" value="1"/>
</dbReference>
<dbReference type="PANTHER" id="PTHR43976">
    <property type="entry name" value="SHORT CHAIN DEHYDROGENASE"/>
    <property type="match status" value="1"/>
</dbReference>
<evidence type="ECO:0000256" key="1">
    <source>
        <dbReference type="ARBA" id="ARBA00006484"/>
    </source>
</evidence>
<reference evidence="4 5" key="1">
    <citation type="submission" date="2018-01" db="EMBL/GenBank/DDBJ databases">
        <title>Genomic Encyclopedia of Type Strains, Phase III (KMG-III): the genomes of soil and plant-associated and newly described type strains.</title>
        <authorList>
            <person name="Whitman W."/>
        </authorList>
    </citation>
    <scope>NUCLEOTIDE SEQUENCE [LARGE SCALE GENOMIC DNA]</scope>
    <source>
        <strain evidence="4 5">JCM 18070</strain>
    </source>
</reference>
<evidence type="ECO:0000313" key="5">
    <source>
        <dbReference type="Proteomes" id="UP000237381"/>
    </source>
</evidence>
<keyword evidence="5" id="KW-1185">Reference proteome</keyword>
<sequence length="286" mass="30273">MSDTSSNASPVWFITGCSTGFGRELALAVLERGWRCVATARNKASLDDLAPDAGERLLRISLDVTDGAQIEAAVAQARKQFGAIDVLVNNAGYGYQSSIEEGDEREIRAQFDANTFGLFAMTRAVLPGMRAKRSGHVINITSVAGLAGFPGSGYYSASKHAVEGFSDALLAEAGPLGIKVTCVEPGPFRTDWAGRSLVQTPGRIADYAETAGARMQRTAQGSGKQAGDPKRAALAMIRVTEVEKPPRHLVLGAFGVDAVAQRLRAALADIDAWRDTSLAADYPEGE</sequence>
<protein>
    <submittedName>
        <fullName evidence="4">Short-subunit dehydrogenase</fullName>
    </submittedName>
</protein>
<dbReference type="InterPro" id="IPR051911">
    <property type="entry name" value="SDR_oxidoreductase"/>
</dbReference>
<name>A0A2S4MJD0_9BURK</name>
<dbReference type="Pfam" id="PF00106">
    <property type="entry name" value="adh_short"/>
    <property type="match status" value="1"/>
</dbReference>
<organism evidence="4 5">
    <name type="scientific">Paraburkholderia eburnea</name>
    <dbReference type="NCBI Taxonomy" id="1189126"/>
    <lineage>
        <taxon>Bacteria</taxon>
        <taxon>Pseudomonadati</taxon>
        <taxon>Pseudomonadota</taxon>
        <taxon>Betaproteobacteria</taxon>
        <taxon>Burkholderiales</taxon>
        <taxon>Burkholderiaceae</taxon>
        <taxon>Paraburkholderia</taxon>
    </lineage>
</organism>
<dbReference type="CDD" id="cd05374">
    <property type="entry name" value="17beta-HSD-like_SDR_c"/>
    <property type="match status" value="1"/>
</dbReference>
<keyword evidence="2" id="KW-0560">Oxidoreductase</keyword>
<dbReference type="InterPro" id="IPR002347">
    <property type="entry name" value="SDR_fam"/>
</dbReference>
<dbReference type="EMBL" id="PQGA01000002">
    <property type="protein sequence ID" value="POR54850.1"/>
    <property type="molecule type" value="Genomic_DNA"/>
</dbReference>
<dbReference type="OrthoDB" id="9789083at2"/>
<dbReference type="SUPFAM" id="SSF51735">
    <property type="entry name" value="NAD(P)-binding Rossmann-fold domains"/>
    <property type="match status" value="1"/>
</dbReference>
<accession>A0A2S4MJD0</accession>
<comment type="similarity">
    <text evidence="1 3">Belongs to the short-chain dehydrogenases/reductases (SDR) family.</text>
</comment>
<evidence type="ECO:0000256" key="2">
    <source>
        <dbReference type="ARBA" id="ARBA00023002"/>
    </source>
</evidence>
<dbReference type="InterPro" id="IPR036291">
    <property type="entry name" value="NAD(P)-bd_dom_sf"/>
</dbReference>
<dbReference type="GO" id="GO:0016491">
    <property type="term" value="F:oxidoreductase activity"/>
    <property type="evidence" value="ECO:0007669"/>
    <property type="project" value="UniProtKB-KW"/>
</dbReference>
<gene>
    <name evidence="4" type="ORF">B0G62_102460</name>
</gene>
<proteinExistence type="inferred from homology"/>
<dbReference type="PANTHER" id="PTHR43976:SF16">
    <property type="entry name" value="SHORT-CHAIN DEHYDROGENASE_REDUCTASE FAMILY PROTEIN"/>
    <property type="match status" value="1"/>
</dbReference>
<dbReference type="Proteomes" id="UP000237381">
    <property type="component" value="Unassembled WGS sequence"/>
</dbReference>
<dbReference type="Gene3D" id="3.40.50.720">
    <property type="entry name" value="NAD(P)-binding Rossmann-like Domain"/>
    <property type="match status" value="1"/>
</dbReference>
<dbReference type="NCBIfam" id="NF006114">
    <property type="entry name" value="PRK08263.1"/>
    <property type="match status" value="1"/>
</dbReference>
<dbReference type="AlphaFoldDB" id="A0A2S4MJD0"/>
<comment type="caution">
    <text evidence="4">The sequence shown here is derived from an EMBL/GenBank/DDBJ whole genome shotgun (WGS) entry which is preliminary data.</text>
</comment>
<dbReference type="PRINTS" id="PR00081">
    <property type="entry name" value="GDHRDH"/>
</dbReference>
<dbReference type="PRINTS" id="PR00080">
    <property type="entry name" value="SDRFAMILY"/>
</dbReference>